<proteinExistence type="predicted"/>
<protein>
    <submittedName>
        <fullName evidence="1">Uncharacterized protein</fullName>
    </submittedName>
</protein>
<dbReference type="RefSeq" id="WP_172187226.1">
    <property type="nucleotide sequence ID" value="NZ_CAWPPK010000246.1"/>
</dbReference>
<comment type="caution">
    <text evidence="1">The sequence shown here is derived from an EMBL/GenBank/DDBJ whole genome shotgun (WGS) entry which is preliminary data.</text>
</comment>
<reference evidence="1 2" key="1">
    <citation type="journal article" date="2020" name="Sci. Rep.">
        <title>A novel cyanobacterial geosmin producer, revising GeoA distribution and dispersion patterns in Bacteria.</title>
        <authorList>
            <person name="Churro C."/>
            <person name="Semedo-Aguiar A.P."/>
            <person name="Silva A.D."/>
            <person name="Pereira-Leal J.B."/>
            <person name="Leite R.B."/>
        </authorList>
    </citation>
    <scope>NUCLEOTIDE SEQUENCE [LARGE SCALE GENOMIC DNA]</scope>
    <source>
        <strain evidence="1 2">IPMA8</strain>
    </source>
</reference>
<accession>A0ABX2CYP5</accession>
<dbReference type="EMBL" id="SRRZ01000034">
    <property type="protein sequence ID" value="NQE34565.1"/>
    <property type="molecule type" value="Genomic_DNA"/>
</dbReference>
<keyword evidence="2" id="KW-1185">Reference proteome</keyword>
<evidence type="ECO:0000313" key="1">
    <source>
        <dbReference type="EMBL" id="NQE34565.1"/>
    </source>
</evidence>
<gene>
    <name evidence="1" type="ORF">E5S67_02292</name>
</gene>
<dbReference type="Proteomes" id="UP000702425">
    <property type="component" value="Unassembled WGS sequence"/>
</dbReference>
<evidence type="ECO:0000313" key="2">
    <source>
        <dbReference type="Proteomes" id="UP000702425"/>
    </source>
</evidence>
<name>A0ABX2CYP5_9CYAN</name>
<organism evidence="1 2">
    <name type="scientific">Microcoleus asticus IPMA8</name>
    <dbReference type="NCBI Taxonomy" id="2563858"/>
    <lineage>
        <taxon>Bacteria</taxon>
        <taxon>Bacillati</taxon>
        <taxon>Cyanobacteriota</taxon>
        <taxon>Cyanophyceae</taxon>
        <taxon>Oscillatoriophycideae</taxon>
        <taxon>Oscillatoriales</taxon>
        <taxon>Microcoleaceae</taxon>
        <taxon>Microcoleus</taxon>
        <taxon>Microcoleus asticus</taxon>
    </lineage>
</organism>
<sequence>MTAKVIPSQSIKMFRYRVHFLAKDLWKEKNPVGRMNLALQLADAATTLARLEVEEMHKFPQEPASLEALDSTEPEKF</sequence>